<dbReference type="PANTHER" id="PTHR12072:SF5">
    <property type="entry name" value="CWF19-LIKE PROTEIN 2"/>
    <property type="match status" value="1"/>
</dbReference>
<dbReference type="AlphaFoldDB" id="A0A0N4XTZ5"/>
<evidence type="ECO:0000259" key="2">
    <source>
        <dbReference type="Pfam" id="PF04676"/>
    </source>
</evidence>
<dbReference type="PANTHER" id="PTHR12072">
    <property type="entry name" value="CWF19, CELL CYCLE CONTROL PROTEIN"/>
    <property type="match status" value="1"/>
</dbReference>
<feature type="domain" description="Cwf19-like protein C-terminal" evidence="2">
    <location>
        <begin position="6"/>
        <end position="98"/>
    </location>
</feature>
<evidence type="ECO:0000313" key="3">
    <source>
        <dbReference type="EMBL" id="VDL69717.1"/>
    </source>
</evidence>
<organism evidence="5">
    <name type="scientific">Nippostrongylus brasiliensis</name>
    <name type="common">Rat hookworm</name>
    <dbReference type="NCBI Taxonomy" id="27835"/>
    <lineage>
        <taxon>Eukaryota</taxon>
        <taxon>Metazoa</taxon>
        <taxon>Ecdysozoa</taxon>
        <taxon>Nematoda</taxon>
        <taxon>Chromadorea</taxon>
        <taxon>Rhabditida</taxon>
        <taxon>Rhabditina</taxon>
        <taxon>Rhabditomorpha</taxon>
        <taxon>Strongyloidea</taxon>
        <taxon>Heligmosomidae</taxon>
        <taxon>Nippostrongylus</taxon>
    </lineage>
</organism>
<reference evidence="3 4" key="2">
    <citation type="submission" date="2018-11" db="EMBL/GenBank/DDBJ databases">
        <authorList>
            <consortium name="Pathogen Informatics"/>
        </authorList>
    </citation>
    <scope>NUCLEOTIDE SEQUENCE [LARGE SCALE GENOMIC DNA]</scope>
</reference>
<dbReference type="InterPro" id="IPR040194">
    <property type="entry name" value="Cwf19-like"/>
</dbReference>
<comment type="similarity">
    <text evidence="1">Belongs to the CWF19 family.</text>
</comment>
<gene>
    <name evidence="3" type="ORF">NBR_LOCUS6128</name>
</gene>
<evidence type="ECO:0000313" key="4">
    <source>
        <dbReference type="Proteomes" id="UP000271162"/>
    </source>
</evidence>
<protein>
    <submittedName>
        <fullName evidence="5">CWF19-like protein 2 homolog (inferred by orthology to a C. elegans protein)</fullName>
    </submittedName>
</protein>
<dbReference type="GO" id="GO:0071014">
    <property type="term" value="C:post-mRNA release spliceosomal complex"/>
    <property type="evidence" value="ECO:0007669"/>
    <property type="project" value="TreeGrafter"/>
</dbReference>
<evidence type="ECO:0000313" key="5">
    <source>
        <dbReference type="WBParaSite" id="NBR_0000612701-mRNA-1"/>
    </source>
</evidence>
<accession>A0A0N4XTZ5</accession>
<dbReference type="EMBL" id="UYSL01019778">
    <property type="protein sequence ID" value="VDL69717.1"/>
    <property type="molecule type" value="Genomic_DNA"/>
</dbReference>
<dbReference type="Pfam" id="PF04676">
    <property type="entry name" value="CwfJ_C_2"/>
    <property type="match status" value="1"/>
</dbReference>
<reference evidence="5" key="1">
    <citation type="submission" date="2017-02" db="UniProtKB">
        <authorList>
            <consortium name="WormBaseParasite"/>
        </authorList>
    </citation>
    <scope>IDENTIFICATION</scope>
</reference>
<name>A0A0N4XTZ5_NIPBR</name>
<dbReference type="GO" id="GO:0000398">
    <property type="term" value="P:mRNA splicing, via spliceosome"/>
    <property type="evidence" value="ECO:0007669"/>
    <property type="project" value="TreeGrafter"/>
</dbReference>
<dbReference type="InterPro" id="IPR006767">
    <property type="entry name" value="Cwf19-like_C_dom-2"/>
</dbReference>
<dbReference type="OMA" id="SWEPYDW"/>
<keyword evidence="4" id="KW-1185">Reference proteome</keyword>
<dbReference type="Proteomes" id="UP000271162">
    <property type="component" value="Unassembled WGS sequence"/>
</dbReference>
<dbReference type="STRING" id="27835.A0A0N4XTZ5"/>
<dbReference type="WBParaSite" id="NBR_0000612701-mRNA-1">
    <property type="protein sequence ID" value="NBR_0000612701-mRNA-1"/>
    <property type="gene ID" value="NBR_0000612701"/>
</dbReference>
<evidence type="ECO:0000256" key="1">
    <source>
        <dbReference type="ARBA" id="ARBA00006795"/>
    </source>
</evidence>
<proteinExistence type="inferred from homology"/>
<sequence>MECEEEYADNKKLIEIKDLRKQIPKSFNYFAVDFGLSNGYAHVIENRHSFPATFAHEIIAGMMDLPANKWRKREPQSFADVKAKCEAMKLSWEPYDWTKKIRR</sequence>